<dbReference type="AlphaFoldDB" id="A0AAU2H694"/>
<evidence type="ECO:0000259" key="2">
    <source>
        <dbReference type="PROSITE" id="PS50234"/>
    </source>
</evidence>
<dbReference type="InterPro" id="IPR036465">
    <property type="entry name" value="vWFA_dom_sf"/>
</dbReference>
<dbReference type="EMBL" id="CP108253">
    <property type="protein sequence ID" value="WTU43635.1"/>
    <property type="molecule type" value="Genomic_DNA"/>
</dbReference>
<dbReference type="Gene3D" id="3.40.50.410">
    <property type="entry name" value="von Willebrand factor, type A domain"/>
    <property type="match status" value="1"/>
</dbReference>
<dbReference type="Pfam" id="PF00092">
    <property type="entry name" value="VWA"/>
    <property type="match status" value="1"/>
</dbReference>
<organism evidence="3">
    <name type="scientific">Streptomyces sp. NBC_00060</name>
    <dbReference type="NCBI Taxonomy" id="2975636"/>
    <lineage>
        <taxon>Bacteria</taxon>
        <taxon>Bacillati</taxon>
        <taxon>Actinomycetota</taxon>
        <taxon>Actinomycetes</taxon>
        <taxon>Kitasatosporales</taxon>
        <taxon>Streptomycetaceae</taxon>
        <taxon>Streptomyces</taxon>
    </lineage>
</organism>
<dbReference type="SUPFAM" id="SSF53300">
    <property type="entry name" value="vWA-like"/>
    <property type="match status" value="1"/>
</dbReference>
<dbReference type="InterPro" id="IPR002035">
    <property type="entry name" value="VWF_A"/>
</dbReference>
<dbReference type="SMART" id="SM00327">
    <property type="entry name" value="VWA"/>
    <property type="match status" value="1"/>
</dbReference>
<evidence type="ECO:0000313" key="3">
    <source>
        <dbReference type="EMBL" id="WTU43635.1"/>
    </source>
</evidence>
<protein>
    <submittedName>
        <fullName evidence="3">Substrate-binding and VWA domain-containing protein</fullName>
    </submittedName>
</protein>
<feature type="domain" description="VWFA" evidence="2">
    <location>
        <begin position="385"/>
        <end position="584"/>
    </location>
</feature>
<feature type="transmembrane region" description="Helical" evidence="1">
    <location>
        <begin position="26"/>
        <end position="52"/>
    </location>
</feature>
<proteinExistence type="predicted"/>
<accession>A0AAU2H694</accession>
<dbReference type="Pfam" id="PF13531">
    <property type="entry name" value="SBP_bac_11"/>
    <property type="match status" value="1"/>
</dbReference>
<keyword evidence="1" id="KW-1133">Transmembrane helix</keyword>
<dbReference type="PROSITE" id="PS50234">
    <property type="entry name" value="VWFA"/>
    <property type="match status" value="1"/>
</dbReference>
<gene>
    <name evidence="3" type="ORF">OHV25_30725</name>
</gene>
<dbReference type="SUPFAM" id="SSF53850">
    <property type="entry name" value="Periplasmic binding protein-like II"/>
    <property type="match status" value="1"/>
</dbReference>
<sequence length="594" mass="61492">MGRHSLPDEYATEGTRGRPAADRRRTVVVATLLVLVVAGGAAVAASSGLLSFGDSCRDSAVRLDLVASPDVAPAVRSVAERARADKVTSDGSCIDVRVTARESYKVAGALGAGRDPDFAVWIPDSALWVDRAKEGGEGVPLATAGHVAASPVALALVAPAAKSLGWPSSTYTWAELAAAATRSDALRLGAADPARSAVGLLALSSIGRSTARQGADGDTRAAALAKLLSQRTSDTDAQVVDTLARDGSGTESGSPRRNQAVVLSEQAAYAYNTGRGAGRGLDLFYPKDGAPLLDYPYTIVRENRLSTDRSRAAMRFLTLLGEPESRRTLTNSGFRTPGEAVDEAAVKKAGGAAPQPYATSTAEAPSAKELQEALGMWTVIVQSARLTTLVDASGSMAAPVPGAGGRSRMDVTKASLLQALAQFTTEDEIGLWDFATRLDGSRDYRELVPAARLGDPVKGGRTQRDRLAAAFGALQPVPDGATGLYDTTLAAYKQATAGYRQGRFNAVVILTDGANEDPGSISRAELITRLQRLSDPAKPVPMIAIAVGPDADGEAVKEIARATGGAGYQVSDPAEIQAVILKAIMTVGQGGRAG</sequence>
<keyword evidence="1" id="KW-0472">Membrane</keyword>
<name>A0AAU2H694_9ACTN</name>
<keyword evidence="1" id="KW-0812">Transmembrane</keyword>
<reference evidence="3" key="1">
    <citation type="submission" date="2022-10" db="EMBL/GenBank/DDBJ databases">
        <title>The complete genomes of actinobacterial strains from the NBC collection.</title>
        <authorList>
            <person name="Joergensen T.S."/>
            <person name="Alvarez Arevalo M."/>
            <person name="Sterndorff E.B."/>
            <person name="Faurdal D."/>
            <person name="Vuksanovic O."/>
            <person name="Mourched A.-S."/>
            <person name="Charusanti P."/>
            <person name="Shaw S."/>
            <person name="Blin K."/>
            <person name="Weber T."/>
        </authorList>
    </citation>
    <scope>NUCLEOTIDE SEQUENCE</scope>
    <source>
        <strain evidence="3">NBC_00060</strain>
    </source>
</reference>
<evidence type="ECO:0000256" key="1">
    <source>
        <dbReference type="SAM" id="Phobius"/>
    </source>
</evidence>